<keyword evidence="2 7" id="KW-0489">Methyltransferase</keyword>
<evidence type="ECO:0000256" key="5">
    <source>
        <dbReference type="ARBA" id="ARBA00022694"/>
    </source>
</evidence>
<dbReference type="Pfam" id="PF00588">
    <property type="entry name" value="SpoU_methylase"/>
    <property type="match status" value="1"/>
</dbReference>
<keyword evidence="1 7" id="KW-0820">tRNA-binding</keyword>
<feature type="binding site" evidence="7">
    <location>
        <position position="131"/>
    </location>
    <ligand>
        <name>S-adenosyl-L-methionine</name>
        <dbReference type="ChEBI" id="CHEBI:59789"/>
    </ligand>
</feature>
<evidence type="ECO:0000256" key="3">
    <source>
        <dbReference type="ARBA" id="ARBA00022679"/>
    </source>
</evidence>
<dbReference type="InterPro" id="IPR033671">
    <property type="entry name" value="TrmH"/>
</dbReference>
<keyword evidence="10" id="KW-1185">Reference proteome</keyword>
<name>A0A370QFQ0_9FLAO</name>
<comment type="function">
    <text evidence="7">Catalyzes the 2'-O methylation of guanosine at position 18 in tRNA.</text>
</comment>
<reference evidence="9 10" key="1">
    <citation type="submission" date="2018-07" db="EMBL/GenBank/DDBJ databases">
        <title>Genomic Encyclopedia of Type Strains, Phase IV (KMG-IV): sequencing the most valuable type-strain genomes for metagenomic binning, comparative biology and taxonomic classification.</title>
        <authorList>
            <person name="Goeker M."/>
        </authorList>
    </citation>
    <scope>NUCLEOTIDE SEQUENCE [LARGE SCALE GENOMIC DNA]</scope>
    <source>
        <strain evidence="9 10">DSM 101478</strain>
    </source>
</reference>
<dbReference type="PANTHER" id="PTHR43453">
    <property type="entry name" value="RRNA METHYLASE-LIKE"/>
    <property type="match status" value="1"/>
</dbReference>
<dbReference type="SUPFAM" id="SSF75217">
    <property type="entry name" value="alpha/beta knot"/>
    <property type="match status" value="1"/>
</dbReference>
<keyword evidence="3 7" id="KW-0808">Transferase</keyword>
<evidence type="ECO:0000256" key="1">
    <source>
        <dbReference type="ARBA" id="ARBA00022555"/>
    </source>
</evidence>
<keyword evidence="6 7" id="KW-0694">RNA-binding</keyword>
<accession>A0A370QFQ0</accession>
<sequence length="242" mass="28390">MRFVKTRHADEHFFSNFVAVMSKTDQKLFHYLQTYLTDRRKALFKEVLSKRTRHFTVVTEDVYQLHNTSAVMRTCDVFGIQDLYVVEEKLGKRIDKEIAMGAQKWVTLHRKDNINNCMEDLKQKGYQLIATTPHNDSTYLHDFDVTKKAAFFFGKESYGLSDTVLEQADGFLKIPMYGFTESLNISVSAAIILQDVVTRLKQTDIAWQLSEAEKFDIEMEWMKRTIKSQKEIVERFMKDKKV</sequence>
<organism evidence="9 10">
    <name type="scientific">Marinirhabdus gelatinilytica</name>
    <dbReference type="NCBI Taxonomy" id="1703343"/>
    <lineage>
        <taxon>Bacteria</taxon>
        <taxon>Pseudomonadati</taxon>
        <taxon>Bacteroidota</taxon>
        <taxon>Flavobacteriia</taxon>
        <taxon>Flavobacteriales</taxon>
        <taxon>Flavobacteriaceae</taxon>
    </lineage>
</organism>
<comment type="catalytic activity">
    <reaction evidence="7">
        <text>guanosine(18) in tRNA + S-adenosyl-L-methionine = 2'-O-methylguanosine(18) in tRNA + S-adenosyl-L-homocysteine + H(+)</text>
        <dbReference type="Rhea" id="RHEA:20077"/>
        <dbReference type="Rhea" id="RHEA-COMP:10190"/>
        <dbReference type="Rhea" id="RHEA-COMP:10192"/>
        <dbReference type="ChEBI" id="CHEBI:15378"/>
        <dbReference type="ChEBI" id="CHEBI:57856"/>
        <dbReference type="ChEBI" id="CHEBI:59789"/>
        <dbReference type="ChEBI" id="CHEBI:74269"/>
        <dbReference type="ChEBI" id="CHEBI:74445"/>
        <dbReference type="EC" id="2.1.1.34"/>
    </reaction>
</comment>
<dbReference type="CDD" id="cd18092">
    <property type="entry name" value="SpoU-like_TrmH"/>
    <property type="match status" value="1"/>
</dbReference>
<evidence type="ECO:0000313" key="10">
    <source>
        <dbReference type="Proteomes" id="UP000255317"/>
    </source>
</evidence>
<dbReference type="EC" id="2.1.1.34" evidence="7"/>
<dbReference type="InterPro" id="IPR001537">
    <property type="entry name" value="SpoU_MeTrfase"/>
</dbReference>
<dbReference type="Proteomes" id="UP000255317">
    <property type="component" value="Unassembled WGS sequence"/>
</dbReference>
<feature type="binding site" evidence="7">
    <location>
        <position position="183"/>
    </location>
    <ligand>
        <name>S-adenosyl-L-methionine</name>
        <dbReference type="ChEBI" id="CHEBI:59789"/>
    </ligand>
</feature>
<gene>
    <name evidence="7" type="primary">trmH</name>
    <name evidence="9" type="ORF">C8D94_102380</name>
</gene>
<keyword evidence="5 7" id="KW-0819">tRNA processing</keyword>
<dbReference type="AlphaFoldDB" id="A0A370QFQ0"/>
<evidence type="ECO:0000256" key="2">
    <source>
        <dbReference type="ARBA" id="ARBA00022603"/>
    </source>
</evidence>
<dbReference type="GO" id="GO:0141100">
    <property type="term" value="F:tRNA (guanine(18)-2'-O)-methyltransferase activity"/>
    <property type="evidence" value="ECO:0007669"/>
    <property type="project" value="UniProtKB-UniRule"/>
</dbReference>
<proteinExistence type="inferred from homology"/>
<dbReference type="GO" id="GO:0002938">
    <property type="term" value="P:tRNA guanine ribose methylation"/>
    <property type="evidence" value="ECO:0007669"/>
    <property type="project" value="UniProtKB-UniRule"/>
</dbReference>
<keyword evidence="4 7" id="KW-0949">S-adenosyl-L-methionine</keyword>
<feature type="binding site" evidence="7">
    <location>
        <position position="174"/>
    </location>
    <ligand>
        <name>S-adenosyl-L-methionine</name>
        <dbReference type="ChEBI" id="CHEBI:59789"/>
    </ligand>
</feature>
<evidence type="ECO:0000256" key="7">
    <source>
        <dbReference type="HAMAP-Rule" id="MF_02060"/>
    </source>
</evidence>
<comment type="similarity">
    <text evidence="7">Belongs to the class IV-like SAM-binding methyltransferase superfamily. RNA methyltransferase TrmH family.</text>
</comment>
<protein>
    <recommendedName>
        <fullName evidence="7">tRNA (guanosine(18)-2'-O)-methyltransferase</fullName>
        <ecNumber evidence="7">2.1.1.34</ecNumber>
    </recommendedName>
    <alternativeName>
        <fullName evidence="7">tRNA [Gm18] methyltransferase</fullName>
    </alternativeName>
</protein>
<comment type="caution">
    <text evidence="9">The sequence shown here is derived from an EMBL/GenBank/DDBJ whole genome shotgun (WGS) entry which is preliminary data.</text>
</comment>
<evidence type="ECO:0000313" key="9">
    <source>
        <dbReference type="EMBL" id="RDK87196.1"/>
    </source>
</evidence>
<dbReference type="GO" id="GO:0000049">
    <property type="term" value="F:tRNA binding"/>
    <property type="evidence" value="ECO:0007669"/>
    <property type="project" value="UniProtKB-UniRule"/>
</dbReference>
<evidence type="ECO:0000256" key="4">
    <source>
        <dbReference type="ARBA" id="ARBA00022691"/>
    </source>
</evidence>
<dbReference type="PANTHER" id="PTHR43453:SF1">
    <property type="entry name" value="TRNA_RRNA METHYLTRANSFERASE SPOU TYPE DOMAIN-CONTAINING PROTEIN"/>
    <property type="match status" value="1"/>
</dbReference>
<dbReference type="EMBL" id="QRAO01000002">
    <property type="protein sequence ID" value="RDK87196.1"/>
    <property type="molecule type" value="Genomic_DNA"/>
</dbReference>
<evidence type="ECO:0000256" key="6">
    <source>
        <dbReference type="ARBA" id="ARBA00022884"/>
    </source>
</evidence>
<dbReference type="Gene3D" id="3.40.1280.10">
    <property type="match status" value="1"/>
</dbReference>
<comment type="caution">
    <text evidence="7">Lacks conserved residue(s) required for the propagation of feature annotation.</text>
</comment>
<feature type="domain" description="tRNA/rRNA methyltransferase SpoU type" evidence="8">
    <location>
        <begin position="55"/>
        <end position="193"/>
    </location>
</feature>
<dbReference type="InterPro" id="IPR029026">
    <property type="entry name" value="tRNA_m1G_MTases_N"/>
</dbReference>
<dbReference type="HAMAP" id="MF_02060">
    <property type="entry name" value="tRNA_methyltr_TrmH"/>
    <property type="match status" value="1"/>
</dbReference>
<dbReference type="InterPro" id="IPR029028">
    <property type="entry name" value="Alpha/beta_knot_MTases"/>
</dbReference>
<evidence type="ECO:0000259" key="8">
    <source>
        <dbReference type="Pfam" id="PF00588"/>
    </source>
</evidence>